<dbReference type="PANTHER" id="PTHR30273:SF2">
    <property type="entry name" value="PROTEIN FECR"/>
    <property type="match status" value="1"/>
</dbReference>
<dbReference type="AlphaFoldDB" id="A0A840L935"/>
<dbReference type="InterPro" id="IPR012373">
    <property type="entry name" value="Ferrdict_sens_TM"/>
</dbReference>
<name>A0A840L935_9BURK</name>
<dbReference type="Proteomes" id="UP000562027">
    <property type="component" value="Unassembled WGS sequence"/>
</dbReference>
<dbReference type="RefSeq" id="WP_184300420.1">
    <property type="nucleotide sequence ID" value="NZ_JACHLP010000005.1"/>
</dbReference>
<evidence type="ECO:0000313" key="3">
    <source>
        <dbReference type="EMBL" id="MBB4844271.1"/>
    </source>
</evidence>
<dbReference type="InterPro" id="IPR032623">
    <property type="entry name" value="FecR_N"/>
</dbReference>
<dbReference type="InterPro" id="IPR006860">
    <property type="entry name" value="FecR"/>
</dbReference>
<dbReference type="PIRSF" id="PIRSF018266">
    <property type="entry name" value="FecR"/>
    <property type="match status" value="1"/>
</dbReference>
<feature type="domain" description="FecR N-terminal" evidence="2">
    <location>
        <begin position="12"/>
        <end position="54"/>
    </location>
</feature>
<organism evidence="3 4">
    <name type="scientific">Roseateles oligotrophus</name>
    <dbReference type="NCBI Taxonomy" id="1769250"/>
    <lineage>
        <taxon>Bacteria</taxon>
        <taxon>Pseudomonadati</taxon>
        <taxon>Pseudomonadota</taxon>
        <taxon>Betaproteobacteria</taxon>
        <taxon>Burkholderiales</taxon>
        <taxon>Sphaerotilaceae</taxon>
        <taxon>Roseateles</taxon>
    </lineage>
</organism>
<feature type="domain" description="FecR protein" evidence="1">
    <location>
        <begin position="111"/>
        <end position="201"/>
    </location>
</feature>
<dbReference type="PANTHER" id="PTHR30273">
    <property type="entry name" value="PERIPLASMIC SIGNAL SENSOR AND SIGMA FACTOR ACTIVATOR FECR-RELATED"/>
    <property type="match status" value="1"/>
</dbReference>
<protein>
    <submittedName>
        <fullName evidence="3">Transmembrane sensor</fullName>
    </submittedName>
</protein>
<accession>A0A840L935</accession>
<dbReference type="Gene3D" id="2.60.120.1440">
    <property type="match status" value="1"/>
</dbReference>
<evidence type="ECO:0000313" key="4">
    <source>
        <dbReference type="Proteomes" id="UP000562027"/>
    </source>
</evidence>
<keyword evidence="3" id="KW-0472">Membrane</keyword>
<dbReference type="GO" id="GO:0016989">
    <property type="term" value="F:sigma factor antagonist activity"/>
    <property type="evidence" value="ECO:0007669"/>
    <property type="project" value="TreeGrafter"/>
</dbReference>
<keyword evidence="4" id="KW-1185">Reference proteome</keyword>
<keyword evidence="3" id="KW-0812">Transmembrane</keyword>
<gene>
    <name evidence="3" type="ORF">HNP55_002807</name>
</gene>
<dbReference type="Pfam" id="PF16220">
    <property type="entry name" value="DUF4880"/>
    <property type="match status" value="1"/>
</dbReference>
<proteinExistence type="predicted"/>
<reference evidence="3 4" key="1">
    <citation type="submission" date="2020-08" db="EMBL/GenBank/DDBJ databases">
        <title>Functional genomics of gut bacteria from endangered species of beetles.</title>
        <authorList>
            <person name="Carlos-Shanley C."/>
        </authorList>
    </citation>
    <scope>NUCLEOTIDE SEQUENCE [LARGE SCALE GENOMIC DNA]</scope>
    <source>
        <strain evidence="3 4">S00239</strain>
    </source>
</reference>
<evidence type="ECO:0000259" key="2">
    <source>
        <dbReference type="Pfam" id="PF16220"/>
    </source>
</evidence>
<dbReference type="Pfam" id="PF04773">
    <property type="entry name" value="FecR"/>
    <property type="match status" value="1"/>
</dbReference>
<dbReference type="EMBL" id="JACHLP010000005">
    <property type="protein sequence ID" value="MBB4844271.1"/>
    <property type="molecule type" value="Genomic_DNA"/>
</dbReference>
<sequence length="317" mass="33885">MSGNAIPPRILDEAADWLSRLAADDASDADRAACERWRQRSPEHARAWARAQALLDKLGSLPPGLAMPALNRPAKVGRRAALAKLAALLLVLPGGWAGWRLAEDHGWAAEHRSAAGEGRELLLADGSRLRLDTATAVDVRYDATQRLLQLRAGQILVETATQTAPFRVATSQGRMQALGTRFGVRIANGRTQLTVLEGMVRIEPLSGAPQLLKAGEQATFSAQAVGPVSHLDAASTAWTRGMLLADKMPLAVLAAELARYRRGIIHCEPAIAGLPVSGAFPVGDSQATDRALTMLVSTYPVEAKLRLRGLWVSLAAR</sequence>
<evidence type="ECO:0000259" key="1">
    <source>
        <dbReference type="Pfam" id="PF04773"/>
    </source>
</evidence>
<comment type="caution">
    <text evidence="3">The sequence shown here is derived from an EMBL/GenBank/DDBJ whole genome shotgun (WGS) entry which is preliminary data.</text>
</comment>